<dbReference type="Pfam" id="PF07282">
    <property type="entry name" value="Cas12f1-like_TNB"/>
    <property type="match status" value="1"/>
</dbReference>
<gene>
    <name evidence="3" type="ORF">KSB_48560</name>
</gene>
<organism evidence="3 4">
    <name type="scientific">Ktedonobacter robiniae</name>
    <dbReference type="NCBI Taxonomy" id="2778365"/>
    <lineage>
        <taxon>Bacteria</taxon>
        <taxon>Bacillati</taxon>
        <taxon>Chloroflexota</taxon>
        <taxon>Ktedonobacteria</taxon>
        <taxon>Ktedonobacterales</taxon>
        <taxon>Ktedonobacteraceae</taxon>
        <taxon>Ktedonobacter</taxon>
    </lineage>
</organism>
<evidence type="ECO:0000256" key="1">
    <source>
        <dbReference type="ARBA" id="ARBA00023125"/>
    </source>
</evidence>
<dbReference type="Proteomes" id="UP000654345">
    <property type="component" value="Unassembled WGS sequence"/>
</dbReference>
<accession>A0ABQ3UUB4</accession>
<proteinExistence type="predicted"/>
<keyword evidence="1" id="KW-0238">DNA-binding</keyword>
<reference evidence="3 4" key="1">
    <citation type="journal article" date="2021" name="Int. J. Syst. Evol. Microbiol.">
        <title>Reticulibacter mediterranei gen. nov., sp. nov., within the new family Reticulibacteraceae fam. nov., and Ktedonospora formicarum gen. nov., sp. nov., Ktedonobacter robiniae sp. nov., Dictyobacter formicarum sp. nov. and Dictyobacter arantiisoli sp. nov., belonging to the class Ktedonobacteria.</title>
        <authorList>
            <person name="Yabe S."/>
            <person name="Zheng Y."/>
            <person name="Wang C.M."/>
            <person name="Sakai Y."/>
            <person name="Abe K."/>
            <person name="Yokota A."/>
            <person name="Donadio S."/>
            <person name="Cavaletti L."/>
            <person name="Monciardini P."/>
        </authorList>
    </citation>
    <scope>NUCLEOTIDE SEQUENCE [LARGE SCALE GENOMIC DNA]</scope>
    <source>
        <strain evidence="3 4">SOSP1-30</strain>
    </source>
</reference>
<evidence type="ECO:0000259" key="2">
    <source>
        <dbReference type="Pfam" id="PF07282"/>
    </source>
</evidence>
<name>A0ABQ3UUB4_9CHLR</name>
<sequence length="111" mass="12305">MLHLYHETLNQADIASGNAHNRCLSRAFSDAAVGKLLDLLESKVAAQGRMLIKVDRFFPSSQLCQCCGARKEDLTLADRIFVCPNPACGYVGDRDENAAWVRRFGAYQISL</sequence>
<dbReference type="InterPro" id="IPR010095">
    <property type="entry name" value="Cas12f1-like_TNB"/>
</dbReference>
<feature type="domain" description="Cas12f1-like TNB" evidence="2">
    <location>
        <begin position="34"/>
        <end position="100"/>
    </location>
</feature>
<evidence type="ECO:0000313" key="4">
    <source>
        <dbReference type="Proteomes" id="UP000654345"/>
    </source>
</evidence>
<dbReference type="EMBL" id="BNJG01000002">
    <property type="protein sequence ID" value="GHO56381.1"/>
    <property type="molecule type" value="Genomic_DNA"/>
</dbReference>
<keyword evidence="4" id="KW-1185">Reference proteome</keyword>
<dbReference type="RefSeq" id="WP_201372888.1">
    <property type="nucleotide sequence ID" value="NZ_BNJG01000002.1"/>
</dbReference>
<evidence type="ECO:0000313" key="3">
    <source>
        <dbReference type="EMBL" id="GHO56381.1"/>
    </source>
</evidence>
<comment type="caution">
    <text evidence="3">The sequence shown here is derived from an EMBL/GenBank/DDBJ whole genome shotgun (WGS) entry which is preliminary data.</text>
</comment>
<protein>
    <recommendedName>
        <fullName evidence="2">Cas12f1-like TNB domain-containing protein</fullName>
    </recommendedName>
</protein>